<dbReference type="AlphaFoldDB" id="A0AAF0I9J2"/>
<feature type="transmembrane region" description="Helical" evidence="1">
    <location>
        <begin position="625"/>
        <end position="645"/>
    </location>
</feature>
<keyword evidence="1" id="KW-1133">Transmembrane helix</keyword>
<evidence type="ECO:0000313" key="2">
    <source>
        <dbReference type="EMBL" id="WEG73487.1"/>
    </source>
</evidence>
<dbReference type="Proteomes" id="UP001179647">
    <property type="component" value="Chromosome"/>
</dbReference>
<feature type="transmembrane region" description="Helical" evidence="1">
    <location>
        <begin position="199"/>
        <end position="218"/>
    </location>
</feature>
<gene>
    <name evidence="2" type="ORF">OL234_00845</name>
</gene>
<dbReference type="RefSeq" id="WP_275469286.1">
    <property type="nucleotide sequence ID" value="NZ_CP110232.1"/>
</dbReference>
<feature type="transmembrane region" description="Helical" evidence="1">
    <location>
        <begin position="245"/>
        <end position="264"/>
    </location>
</feature>
<protein>
    <submittedName>
        <fullName evidence="2">DUF1430 domain-containing protein</fullName>
    </submittedName>
</protein>
<dbReference type="EMBL" id="CP110232">
    <property type="protein sequence ID" value="WEG73487.1"/>
    <property type="molecule type" value="Genomic_DNA"/>
</dbReference>
<sequence>MKIKMFKSSLLLLLLSLLFGIVIFQLEHYSLNKINHFFRYTDNYSPIKIPVKVTNTNENEKVITIIDNVSKEKKLVNLYKVVNQGYSIKEGFNFTFLPKQEITLYIPNTNKKMTDTPPLSNALLSIETSDNLKSKNEFEWQLFIKTTDKTRYKDAVESLKNLYNREFNVSYTYQDFADFDKSQSYDLGIDTDLYNISTYLKIGIVFFTVMLSFWIFSVNSKIHILRQNGYSIVAIINNLIGGKSAIFIFTSIGLVTSLLGTISIRYCIDVTIIIGLLLSFHYSWLIIMVYVVEKLNRRKKDSQNKIEKFGINLLPTTIKLIFLMMLVITNIDLASIIDQASDLTLNKEVSRQVTEDNYHVFFPIVVGKNQIDFLYDQYYGEEEEGHIYRYLNQKGSLLVNIEGYSFKENEIFAREIQLNPNYLKKFTILDEHNQRVLIEEDQKNRILLIQEKFKKNDAALNKIKEYYFKELPQYDKKLTTIIYIKDKQPIYSFVPNHPWIDDYPILNILTIKNSDSWERNIFNGDKYPPLKIKTDKKLISDLNVILDKYNMTDNLPSFIPYHKSDITLIKRLSGSLASLLTSSLLTIFTFSIVCLLTTVSFFQYHNKKFYLLRLHGYSFFKTYELVFLLVAFELIIGLSLAIFLSEINKEFIINISLAMLLNISIVSMTLLFVEKRKVN</sequence>
<proteinExistence type="predicted"/>
<organism evidence="2 3">
    <name type="scientific">Vagococcus intermedius</name>
    <dbReference type="NCBI Taxonomy" id="2991418"/>
    <lineage>
        <taxon>Bacteria</taxon>
        <taxon>Bacillati</taxon>
        <taxon>Bacillota</taxon>
        <taxon>Bacilli</taxon>
        <taxon>Lactobacillales</taxon>
        <taxon>Enterococcaceae</taxon>
        <taxon>Vagococcus</taxon>
    </lineage>
</organism>
<reference evidence="2" key="1">
    <citation type="submission" date="2022-10" db="EMBL/GenBank/DDBJ databases">
        <title>Vagococcus sp. isolated from poultry meat.</title>
        <authorList>
            <person name="Johansson P."/>
            <person name="Bjorkroth J."/>
        </authorList>
    </citation>
    <scope>NUCLEOTIDE SEQUENCE</scope>
    <source>
        <strain evidence="2">STAA11</strain>
    </source>
</reference>
<keyword evidence="1" id="KW-0812">Transmembrane</keyword>
<keyword evidence="1" id="KW-0472">Membrane</keyword>
<dbReference type="InterPro" id="IPR006541">
    <property type="entry name" value="Bacteriocin_ass"/>
</dbReference>
<dbReference type="KEGG" id="vie:OL234_00845"/>
<feature type="transmembrane region" description="Helical" evidence="1">
    <location>
        <begin position="651"/>
        <end position="673"/>
    </location>
</feature>
<feature type="transmembrane region" description="Helical" evidence="1">
    <location>
        <begin position="270"/>
        <end position="292"/>
    </location>
</feature>
<feature type="transmembrane region" description="Helical" evidence="1">
    <location>
        <begin position="313"/>
        <end position="337"/>
    </location>
</feature>
<keyword evidence="3" id="KW-1185">Reference proteome</keyword>
<evidence type="ECO:0000313" key="3">
    <source>
        <dbReference type="Proteomes" id="UP001179647"/>
    </source>
</evidence>
<name>A0AAF0I9J2_9ENTE</name>
<dbReference type="Pfam" id="PF07242">
    <property type="entry name" value="DUF1430"/>
    <property type="match status" value="1"/>
</dbReference>
<evidence type="ECO:0000256" key="1">
    <source>
        <dbReference type="SAM" id="Phobius"/>
    </source>
</evidence>
<feature type="transmembrane region" description="Helical" evidence="1">
    <location>
        <begin position="579"/>
        <end position="604"/>
    </location>
</feature>
<accession>A0AAF0I9J2</accession>